<dbReference type="EMBL" id="CP137642">
    <property type="protein sequence ID" value="WOX58465.1"/>
    <property type="molecule type" value="Genomic_DNA"/>
</dbReference>
<reference evidence="1 2" key="1">
    <citation type="submission" date="2023-10" db="EMBL/GenBank/DDBJ databases">
        <title>The complete genome sequence of Methanoculleus receptaculi DSM 18860.</title>
        <authorList>
            <person name="Lai S.-J."/>
            <person name="You Y.-T."/>
            <person name="Chen S.-C."/>
        </authorList>
    </citation>
    <scope>NUCLEOTIDE SEQUENCE [LARGE SCALE GENOMIC DNA]</scope>
    <source>
        <strain evidence="1 2">DSM 18860</strain>
    </source>
</reference>
<dbReference type="InterPro" id="IPR013383">
    <property type="entry name" value="CRISPR-assoc_prot_DxTHG_CS"/>
</dbReference>
<dbReference type="RefSeq" id="WP_318622300.1">
    <property type="nucleotide sequence ID" value="NZ_CP137642.1"/>
</dbReference>
<evidence type="ECO:0000313" key="1">
    <source>
        <dbReference type="EMBL" id="WOX58465.1"/>
    </source>
</evidence>
<dbReference type="KEGG" id="mrc:R6Y96_04320"/>
<evidence type="ECO:0000313" key="2">
    <source>
        <dbReference type="Proteomes" id="UP001305652"/>
    </source>
</evidence>
<organism evidence="1 2">
    <name type="scientific">Methanoculleus receptaculi</name>
    <dbReference type="NCBI Taxonomy" id="394967"/>
    <lineage>
        <taxon>Archaea</taxon>
        <taxon>Methanobacteriati</taxon>
        <taxon>Methanobacteriota</taxon>
        <taxon>Stenosarchaea group</taxon>
        <taxon>Methanomicrobia</taxon>
        <taxon>Methanomicrobiales</taxon>
        <taxon>Methanomicrobiaceae</taxon>
        <taxon>Methanoculleus</taxon>
    </lineage>
</organism>
<dbReference type="SUPFAM" id="SSF160980">
    <property type="entry name" value="SSO1389-like"/>
    <property type="match status" value="1"/>
</dbReference>
<dbReference type="CDD" id="cd09732">
    <property type="entry name" value="Csx1_III-U"/>
    <property type="match status" value="1"/>
</dbReference>
<dbReference type="NCBIfam" id="TIGR02221">
    <property type="entry name" value="cas_TM1812"/>
    <property type="match status" value="1"/>
</dbReference>
<sequence>MKCLSFVGSGNLHETNYCWEGECCRTSIVQEALFQFFPVDEVVLFTTEGAAATNYPMVAGRVPGCRKVGIPDGRDEEELWEIFRIICDEVQPGDEILFDITHGFRSLPFVAFLTMAYLKDTKKVRICRVVYGAYEARDETGTPIFDLTGFVSILDWFAAVRSFVEHVDATYLRDLLAGIQAEEHRQRGDGAPPTHLAGWSKRLQNFTAAVRLSRPVDALSAARDIFSGLDSVGEEIAAFVPALDPVMDRISDLNRLAAAPPDPQRGPDWGHVERQLRLIEYQVEKGLYLQAATLAREWMVTTLIVRFGDAADWLDRECRSVVERTLAGGAKKQRMECFEPTELSSRFEMLEGWEEMAATWDWVTGLRNDLAHCGMSREASRVTSLERRAKGLPKRLQKFFTANAPPDHGAE</sequence>
<accession>A0AAX4FX81</accession>
<dbReference type="Proteomes" id="UP001305652">
    <property type="component" value="Chromosome"/>
</dbReference>
<dbReference type="InterPro" id="IPR011742">
    <property type="entry name" value="CRISPR-assoc_prot_TM1812"/>
</dbReference>
<name>A0AAX4FX81_9EURY</name>
<dbReference type="AlphaFoldDB" id="A0AAX4FX81"/>
<dbReference type="GeneID" id="85732355"/>
<keyword evidence="2" id="KW-1185">Reference proteome</keyword>
<gene>
    <name evidence="1" type="primary">csx2</name>
    <name evidence="1" type="ORF">R6Y96_04320</name>
</gene>
<dbReference type="NCBIfam" id="TIGR02549">
    <property type="entry name" value="CRISPR_DxTHG"/>
    <property type="match status" value="1"/>
</dbReference>
<protein>
    <submittedName>
        <fullName evidence="1">TIGR02221 family CRISPR-associated protein</fullName>
    </submittedName>
</protein>
<proteinExistence type="predicted"/>